<evidence type="ECO:0000256" key="3">
    <source>
        <dbReference type="ARBA" id="ARBA00022989"/>
    </source>
</evidence>
<keyword evidence="2 5" id="KW-0812">Transmembrane</keyword>
<organism evidence="7 8">
    <name type="scientific">Oedothorax gibbosus</name>
    <dbReference type="NCBI Taxonomy" id="931172"/>
    <lineage>
        <taxon>Eukaryota</taxon>
        <taxon>Metazoa</taxon>
        <taxon>Ecdysozoa</taxon>
        <taxon>Arthropoda</taxon>
        <taxon>Chelicerata</taxon>
        <taxon>Arachnida</taxon>
        <taxon>Araneae</taxon>
        <taxon>Araneomorphae</taxon>
        <taxon>Entelegynae</taxon>
        <taxon>Araneoidea</taxon>
        <taxon>Linyphiidae</taxon>
        <taxon>Erigoninae</taxon>
        <taxon>Oedothorax</taxon>
    </lineage>
</organism>
<feature type="transmembrane region" description="Helical" evidence="5">
    <location>
        <begin position="380"/>
        <end position="403"/>
    </location>
</feature>
<sequence>MQLRELTSQTCFYTLGRSFGLYFICRLDDKKLLSINAMASTLKPLLALLLLVTSTSCSILHGTDSPMEFNVSMQNMKAFEYEHSNANPDCRYYEPHHEFFLLQNGSLLIPGSDVVHEIDTYYLANDTVFLCAEEKETMTESLVHDLSEEFLTCGHILIHPHEFRLLNNSHVYIHIYKRDYGPRDYYLTTNGVYVCLPAFDEMKRNRSDESHTLDKFPPEFTYVTYAGLAISIISLLSHLVVFCLVSSARNLPGCCLASLSASLLMAYVCFLAVALMDTTKQSCADLGMCVYYFFLTSFFWMNIIAFDVWRSFRSVMRELRISSHRVPWRRFLLYSLYAWAVPALLVATVKTLDSSSTVVPWDLKPRFGTEGMCWFGSRKALLVFFAVPLVLVMVLNAAFFLDVTCVISRATIKTSHEATLRKRFFMFMRLALIMGLTWIIGLVAGYADHVSLWYGFIVLNTLQGLFIFVVFSCSSKVKGLLQVCRCRQMHDPNKRGSTSVRISHISAQSNFGKWFELKISAKGNQNEDTI</sequence>
<dbReference type="GO" id="GO:0016020">
    <property type="term" value="C:membrane"/>
    <property type="evidence" value="ECO:0007669"/>
    <property type="project" value="UniProtKB-SubCell"/>
</dbReference>
<evidence type="ECO:0000256" key="2">
    <source>
        <dbReference type="ARBA" id="ARBA00022692"/>
    </source>
</evidence>
<feature type="transmembrane region" description="Helical" evidence="5">
    <location>
        <begin position="290"/>
        <end position="310"/>
    </location>
</feature>
<feature type="transmembrane region" description="Helical" evidence="5">
    <location>
        <begin position="222"/>
        <end position="244"/>
    </location>
</feature>
<proteinExistence type="predicted"/>
<dbReference type="InterPro" id="IPR000832">
    <property type="entry name" value="GPCR_2_secretin-like"/>
</dbReference>
<dbReference type="PROSITE" id="PS50261">
    <property type="entry name" value="G_PROTEIN_RECEP_F2_4"/>
    <property type="match status" value="1"/>
</dbReference>
<reference evidence="7 8" key="1">
    <citation type="journal article" date="2022" name="Nat. Ecol. Evol.">
        <title>A masculinizing supergene underlies an exaggerated male reproductive morph in a spider.</title>
        <authorList>
            <person name="Hendrickx F."/>
            <person name="De Corte Z."/>
            <person name="Sonet G."/>
            <person name="Van Belleghem S.M."/>
            <person name="Kostlbacher S."/>
            <person name="Vangestel C."/>
        </authorList>
    </citation>
    <scope>NUCLEOTIDE SEQUENCE [LARGE SCALE GENOMIC DNA]</scope>
    <source>
        <strain evidence="7">W744_W776</strain>
    </source>
</reference>
<dbReference type="InterPro" id="IPR053231">
    <property type="entry name" value="GPCR_LN-TM7"/>
</dbReference>
<feature type="domain" description="G-protein coupled receptors family 2 profile 2" evidence="6">
    <location>
        <begin position="220"/>
        <end position="475"/>
    </location>
</feature>
<comment type="subcellular location">
    <subcellularLocation>
        <location evidence="1">Membrane</location>
        <topology evidence="1">Multi-pass membrane protein</topology>
    </subcellularLocation>
</comment>
<comment type="caution">
    <text evidence="7">The sequence shown here is derived from an EMBL/GenBank/DDBJ whole genome shotgun (WGS) entry which is preliminary data.</text>
</comment>
<dbReference type="GO" id="GO:0007166">
    <property type="term" value="P:cell surface receptor signaling pathway"/>
    <property type="evidence" value="ECO:0007669"/>
    <property type="project" value="InterPro"/>
</dbReference>
<feature type="transmembrane region" description="Helical" evidence="5">
    <location>
        <begin position="256"/>
        <end position="275"/>
    </location>
</feature>
<evidence type="ECO:0000313" key="8">
    <source>
        <dbReference type="Proteomes" id="UP000827092"/>
    </source>
</evidence>
<dbReference type="CDD" id="cd15039">
    <property type="entry name" value="7tmB3_Methuselah-like"/>
    <property type="match status" value="1"/>
</dbReference>
<keyword evidence="8" id="KW-1185">Reference proteome</keyword>
<dbReference type="Proteomes" id="UP000827092">
    <property type="component" value="Unassembled WGS sequence"/>
</dbReference>
<evidence type="ECO:0000256" key="5">
    <source>
        <dbReference type="SAM" id="Phobius"/>
    </source>
</evidence>
<gene>
    <name evidence="7" type="ORF">JTE90_016128</name>
</gene>
<dbReference type="Gene3D" id="1.20.1070.10">
    <property type="entry name" value="Rhodopsin 7-helix transmembrane proteins"/>
    <property type="match status" value="1"/>
</dbReference>
<dbReference type="PANTHER" id="PTHR45902:SF5">
    <property type="entry name" value="G-PROTEIN COUPLED RECEPTORS FAMILY 2 PROFILE 2 DOMAIN-CONTAINING PROTEIN"/>
    <property type="match status" value="1"/>
</dbReference>
<keyword evidence="3 5" id="KW-1133">Transmembrane helix</keyword>
<name>A0AAV6U6V1_9ARAC</name>
<feature type="transmembrane region" description="Helical" evidence="5">
    <location>
        <begin position="452"/>
        <end position="471"/>
    </location>
</feature>
<evidence type="ECO:0000256" key="1">
    <source>
        <dbReference type="ARBA" id="ARBA00004141"/>
    </source>
</evidence>
<dbReference type="InterPro" id="IPR017981">
    <property type="entry name" value="GPCR_2-like_7TM"/>
</dbReference>
<evidence type="ECO:0000256" key="4">
    <source>
        <dbReference type="ARBA" id="ARBA00023136"/>
    </source>
</evidence>
<dbReference type="AlphaFoldDB" id="A0AAV6U6V1"/>
<dbReference type="PRINTS" id="PR00249">
    <property type="entry name" value="GPCRSECRETIN"/>
</dbReference>
<dbReference type="EMBL" id="JAFNEN010000619">
    <property type="protein sequence ID" value="KAG8179558.1"/>
    <property type="molecule type" value="Genomic_DNA"/>
</dbReference>
<evidence type="ECO:0000259" key="6">
    <source>
        <dbReference type="PROSITE" id="PS50261"/>
    </source>
</evidence>
<evidence type="ECO:0000313" key="7">
    <source>
        <dbReference type="EMBL" id="KAG8179558.1"/>
    </source>
</evidence>
<keyword evidence="4 5" id="KW-0472">Membrane</keyword>
<feature type="transmembrane region" description="Helical" evidence="5">
    <location>
        <begin position="424"/>
        <end position="446"/>
    </location>
</feature>
<dbReference type="GO" id="GO:0004930">
    <property type="term" value="F:G protein-coupled receptor activity"/>
    <property type="evidence" value="ECO:0007669"/>
    <property type="project" value="InterPro"/>
</dbReference>
<accession>A0AAV6U6V1</accession>
<dbReference type="PANTHER" id="PTHR45902">
    <property type="entry name" value="LATROPHILIN RECEPTOR-LIKE PROTEIN A"/>
    <property type="match status" value="1"/>
</dbReference>
<dbReference type="Pfam" id="PF00002">
    <property type="entry name" value="7tm_2"/>
    <property type="match status" value="1"/>
</dbReference>
<protein>
    <recommendedName>
        <fullName evidence="6">G-protein coupled receptors family 2 profile 2 domain-containing protein</fullName>
    </recommendedName>
</protein>
<feature type="transmembrane region" description="Helical" evidence="5">
    <location>
        <begin position="331"/>
        <end position="349"/>
    </location>
</feature>